<dbReference type="InterPro" id="IPR014926">
    <property type="entry name" value="Phage_D3112_Orf24"/>
</dbReference>
<dbReference type="Pfam" id="PF08822">
    <property type="entry name" value="DUF1804"/>
    <property type="match status" value="1"/>
</dbReference>
<proteinExistence type="predicted"/>
<accession>A0A286GYP6</accession>
<dbReference type="SUPFAM" id="SSF48295">
    <property type="entry name" value="TrpR-like"/>
    <property type="match status" value="1"/>
</dbReference>
<dbReference type="GO" id="GO:0043565">
    <property type="term" value="F:sequence-specific DNA binding"/>
    <property type="evidence" value="ECO:0007669"/>
    <property type="project" value="InterPro"/>
</dbReference>
<gene>
    <name evidence="1" type="ORF">SAMN05421508_11384</name>
</gene>
<name>A0A286GYP6_9PROT</name>
<dbReference type="InterPro" id="IPR010921">
    <property type="entry name" value="Trp_repressor/repl_initiator"/>
</dbReference>
<protein>
    <submittedName>
        <fullName evidence="1">Uncharacterized protein</fullName>
    </submittedName>
</protein>
<dbReference type="RefSeq" id="WP_101614042.1">
    <property type="nucleotide sequence ID" value="NZ_OCNJ01000013.1"/>
</dbReference>
<sequence length="167" mass="17718">MAHTPETKAAVRRSYIADRLGLEAAAERHGVSLPTARRWKSQAAAAGDDWDKIRAASAISHSGANNIAQLVLTDYLTLHQAALDGLNAATDVSPLDRVKAMALLGDSFTKITNAVSRAAPDVARHAVAIEVLHFLVDFLRANYPALATAFADVVEPFAAALSEKYGA</sequence>
<dbReference type="AlphaFoldDB" id="A0A286GYP6"/>
<organism evidence="1 2">
    <name type="scientific">Caenispirillum bisanense</name>
    <dbReference type="NCBI Taxonomy" id="414052"/>
    <lineage>
        <taxon>Bacteria</taxon>
        <taxon>Pseudomonadati</taxon>
        <taxon>Pseudomonadota</taxon>
        <taxon>Alphaproteobacteria</taxon>
        <taxon>Rhodospirillales</taxon>
        <taxon>Novispirillaceae</taxon>
        <taxon>Caenispirillum</taxon>
    </lineage>
</organism>
<dbReference type="Proteomes" id="UP000219621">
    <property type="component" value="Unassembled WGS sequence"/>
</dbReference>
<reference evidence="1 2" key="1">
    <citation type="submission" date="2017-09" db="EMBL/GenBank/DDBJ databases">
        <authorList>
            <person name="Ehlers B."/>
            <person name="Leendertz F.H."/>
        </authorList>
    </citation>
    <scope>NUCLEOTIDE SEQUENCE [LARGE SCALE GENOMIC DNA]</scope>
    <source>
        <strain evidence="1 2">USBA 140</strain>
    </source>
</reference>
<evidence type="ECO:0000313" key="1">
    <source>
        <dbReference type="EMBL" id="SOE00655.1"/>
    </source>
</evidence>
<keyword evidence="2" id="KW-1185">Reference proteome</keyword>
<evidence type="ECO:0000313" key="2">
    <source>
        <dbReference type="Proteomes" id="UP000219621"/>
    </source>
</evidence>
<dbReference type="EMBL" id="OCNJ01000013">
    <property type="protein sequence ID" value="SOE00655.1"/>
    <property type="molecule type" value="Genomic_DNA"/>
</dbReference>